<accession>A0AAD7CXX0</accession>
<protein>
    <submittedName>
        <fullName evidence="1">Uncharacterized protein</fullName>
    </submittedName>
</protein>
<gene>
    <name evidence="1" type="ORF">B0H17DRAFT_1086651</name>
</gene>
<proteinExistence type="predicted"/>
<sequence>MPPNQGAANSTGRTGGFGELLAAPEECCREIAGAMLCGRRKADAPTSDRVSDVEREALSVRAGREYRRGRCWCPDGWVLHHHDEAA</sequence>
<reference evidence="1" key="1">
    <citation type="submission" date="2023-03" db="EMBL/GenBank/DDBJ databases">
        <title>Massive genome expansion in bonnet fungi (Mycena s.s.) driven by repeated elements and novel gene families across ecological guilds.</title>
        <authorList>
            <consortium name="Lawrence Berkeley National Laboratory"/>
            <person name="Harder C.B."/>
            <person name="Miyauchi S."/>
            <person name="Viragh M."/>
            <person name="Kuo A."/>
            <person name="Thoen E."/>
            <person name="Andreopoulos B."/>
            <person name="Lu D."/>
            <person name="Skrede I."/>
            <person name="Drula E."/>
            <person name="Henrissat B."/>
            <person name="Morin E."/>
            <person name="Kohler A."/>
            <person name="Barry K."/>
            <person name="LaButti K."/>
            <person name="Morin E."/>
            <person name="Salamov A."/>
            <person name="Lipzen A."/>
            <person name="Mereny Z."/>
            <person name="Hegedus B."/>
            <person name="Baldrian P."/>
            <person name="Stursova M."/>
            <person name="Weitz H."/>
            <person name="Taylor A."/>
            <person name="Grigoriev I.V."/>
            <person name="Nagy L.G."/>
            <person name="Martin F."/>
            <person name="Kauserud H."/>
        </authorList>
    </citation>
    <scope>NUCLEOTIDE SEQUENCE</scope>
    <source>
        <strain evidence="1">CBHHK067</strain>
    </source>
</reference>
<name>A0AAD7CXX0_MYCRO</name>
<evidence type="ECO:0000313" key="1">
    <source>
        <dbReference type="EMBL" id="KAJ7669575.1"/>
    </source>
</evidence>
<organism evidence="1 2">
    <name type="scientific">Mycena rosella</name>
    <name type="common">Pink bonnet</name>
    <name type="synonym">Agaricus rosellus</name>
    <dbReference type="NCBI Taxonomy" id="1033263"/>
    <lineage>
        <taxon>Eukaryota</taxon>
        <taxon>Fungi</taxon>
        <taxon>Dikarya</taxon>
        <taxon>Basidiomycota</taxon>
        <taxon>Agaricomycotina</taxon>
        <taxon>Agaricomycetes</taxon>
        <taxon>Agaricomycetidae</taxon>
        <taxon>Agaricales</taxon>
        <taxon>Marasmiineae</taxon>
        <taxon>Mycenaceae</taxon>
        <taxon>Mycena</taxon>
    </lineage>
</organism>
<comment type="caution">
    <text evidence="1">The sequence shown here is derived from an EMBL/GenBank/DDBJ whole genome shotgun (WGS) entry which is preliminary data.</text>
</comment>
<dbReference type="EMBL" id="JARKIE010000187">
    <property type="protein sequence ID" value="KAJ7669575.1"/>
    <property type="molecule type" value="Genomic_DNA"/>
</dbReference>
<dbReference type="AlphaFoldDB" id="A0AAD7CXX0"/>
<dbReference type="Proteomes" id="UP001221757">
    <property type="component" value="Unassembled WGS sequence"/>
</dbReference>
<keyword evidence="2" id="KW-1185">Reference proteome</keyword>
<evidence type="ECO:0000313" key="2">
    <source>
        <dbReference type="Proteomes" id="UP001221757"/>
    </source>
</evidence>